<keyword evidence="4" id="KW-0445">Lipid transport</keyword>
<keyword evidence="2" id="KW-0436">Ligase</keyword>
<evidence type="ECO:0000259" key="10">
    <source>
        <dbReference type="Pfam" id="PF13193"/>
    </source>
</evidence>
<dbReference type="GO" id="GO:0005789">
    <property type="term" value="C:endoplasmic reticulum membrane"/>
    <property type="evidence" value="ECO:0007669"/>
    <property type="project" value="TreeGrafter"/>
</dbReference>
<evidence type="ECO:0000256" key="1">
    <source>
        <dbReference type="ARBA" id="ARBA00006432"/>
    </source>
</evidence>
<dbReference type="FunFam" id="3.30.300.30:FF:000002">
    <property type="entry name" value="Long-chain fatty acid transport protein 1"/>
    <property type="match status" value="1"/>
</dbReference>
<dbReference type="PANTHER" id="PTHR43107">
    <property type="entry name" value="LONG-CHAIN FATTY ACID TRANSPORT PROTEIN"/>
    <property type="match status" value="1"/>
</dbReference>
<feature type="domain" description="AMP-binding enzyme C-terminal" evidence="10">
    <location>
        <begin position="497"/>
        <end position="572"/>
    </location>
</feature>
<feature type="domain" description="AMP-dependent synthetase/ligase" evidence="9">
    <location>
        <begin position="247"/>
        <end position="424"/>
    </location>
</feature>
<dbReference type="Proteomes" id="UP000694395">
    <property type="component" value="Chromosome 5"/>
</dbReference>
<dbReference type="EC" id="6.2.1.3" evidence="5"/>
<evidence type="ECO:0000256" key="6">
    <source>
        <dbReference type="ARBA" id="ARBA00036527"/>
    </source>
</evidence>
<accession>A0A8K9XZK6</accession>
<dbReference type="InterPro" id="IPR045851">
    <property type="entry name" value="AMP-bd_C_sf"/>
</dbReference>
<dbReference type="GO" id="GO:0005886">
    <property type="term" value="C:plasma membrane"/>
    <property type="evidence" value="ECO:0007669"/>
    <property type="project" value="TreeGrafter"/>
</dbReference>
<comment type="similarity">
    <text evidence="1">Belongs to the ATP-dependent AMP-binding enzyme family.</text>
</comment>
<evidence type="ECO:0000256" key="8">
    <source>
        <dbReference type="ARBA" id="ARBA00048666"/>
    </source>
</evidence>
<evidence type="ECO:0000313" key="11">
    <source>
        <dbReference type="Ensembl" id="ENSOMYP00000139732.1"/>
    </source>
</evidence>
<dbReference type="PANTHER" id="PTHR43107:SF11">
    <property type="entry name" value="LONG-CHAIN FATTY ACID TRANSPORT PROTEIN 4"/>
    <property type="match status" value="1"/>
</dbReference>
<protein>
    <recommendedName>
        <fullName evidence="5">long-chain-fatty-acid--CoA ligase</fullName>
        <ecNumber evidence="5">6.2.1.3</ecNumber>
    </recommendedName>
    <alternativeName>
        <fullName evidence="7">Long-chain-fatty-acid--CoA ligase</fullName>
    </alternativeName>
</protein>
<comment type="catalytic activity">
    <reaction evidence="6">
        <text>a very long-chain fatty acid + ATP + CoA = a very long-chain fatty acyl-CoA + AMP + diphosphate</text>
        <dbReference type="Rhea" id="RHEA:54536"/>
        <dbReference type="ChEBI" id="CHEBI:30616"/>
        <dbReference type="ChEBI" id="CHEBI:33019"/>
        <dbReference type="ChEBI" id="CHEBI:57287"/>
        <dbReference type="ChEBI" id="CHEBI:58950"/>
        <dbReference type="ChEBI" id="CHEBI:138261"/>
        <dbReference type="ChEBI" id="CHEBI:456215"/>
    </reaction>
    <physiologicalReaction direction="left-to-right" evidence="6">
        <dbReference type="Rhea" id="RHEA:54537"/>
    </physiologicalReaction>
</comment>
<evidence type="ECO:0000259" key="9">
    <source>
        <dbReference type="Pfam" id="PF00501"/>
    </source>
</evidence>
<dbReference type="GeneTree" id="ENSGT00940000158646"/>
<dbReference type="Ensembl" id="ENSOMYT00000138848.1">
    <property type="protein sequence ID" value="ENSOMYP00000139732.1"/>
    <property type="gene ID" value="ENSOMYG00000030841.2"/>
</dbReference>
<reference evidence="11" key="2">
    <citation type="submission" date="2025-08" db="UniProtKB">
        <authorList>
            <consortium name="Ensembl"/>
        </authorList>
    </citation>
    <scope>IDENTIFICATION</scope>
</reference>
<comment type="catalytic activity">
    <reaction evidence="8">
        <text>tetracosanoate + ATP + CoA = tetracosanoyl-CoA + AMP + diphosphate</text>
        <dbReference type="Rhea" id="RHEA:33639"/>
        <dbReference type="ChEBI" id="CHEBI:30616"/>
        <dbReference type="ChEBI" id="CHEBI:31014"/>
        <dbReference type="ChEBI" id="CHEBI:33019"/>
        <dbReference type="ChEBI" id="CHEBI:57287"/>
        <dbReference type="ChEBI" id="CHEBI:65052"/>
        <dbReference type="ChEBI" id="CHEBI:456215"/>
    </reaction>
    <physiologicalReaction direction="left-to-right" evidence="8">
        <dbReference type="Rhea" id="RHEA:33640"/>
    </physiologicalReaction>
</comment>
<evidence type="ECO:0000256" key="5">
    <source>
        <dbReference type="ARBA" id="ARBA00026121"/>
    </source>
</evidence>
<keyword evidence="3" id="KW-0276">Fatty acid metabolism</keyword>
<dbReference type="GO" id="GO:0090434">
    <property type="term" value="F:oleoyl-CoA ligase activity"/>
    <property type="evidence" value="ECO:0007669"/>
    <property type="project" value="TreeGrafter"/>
</dbReference>
<dbReference type="InterPro" id="IPR025110">
    <property type="entry name" value="AMP-bd_C"/>
</dbReference>
<sequence>MRLACCTVLLFVLRLLVGLPWFQVLPSILIFYLGSGGWKFIHIFAKTIGRDVHAAGVLIKVKWNVKRHLRERNTLPKIFAETVRRHGDKTALIFEGTGEKWSFRQLDEYSNRVANLLLQRGFVEGDVVALFMESRSQYVGLWLGMAKIGVEAALINFNLRLEALVHCVTISNAKAVVFGSELTKAMCEVHSSMGKTVQMLCSGDWDPKQVPVGTECLEPLLDAAPIHLPSRPDRCFTGQYYRMAALVYYGFGMTSDDVMYDCLPLYHSAGNIVGVGQCLIHGMTVVIKKKFSASRFWDDCAKYNCTIVQYIGEICRYLLNQPVKDIERQHRVRMALGNGLRQSIWEEFTSRFNVPQIAEFYGATECNCSLGNFGNMTGACGFNSQILPFIYPIRLVKVDEETMELTRGPDGVCIPCKPGEPGQLVGRIIQNDPLRRFDGYVNEGATTKKIANNVFKKGDSAYLSGDVLIMDQYGYMYFKDRTGDTFRWKGENVSTTEVEGTLSRLLDMKDVVVYGVEVPGAEGKAGMAAVADPERSTDLDKFGKDLEKALPPYARPVFLRFLNEVNKTGTYKFQKTEMRREGFDPSITSNKLYFLDPSRGRYVELHQELYSSIISGKQKL</sequence>
<keyword evidence="12" id="KW-1185">Reference proteome</keyword>
<dbReference type="GO" id="GO:0005324">
    <property type="term" value="F:long-chain fatty acid transmembrane transporter activity"/>
    <property type="evidence" value="ECO:0007669"/>
    <property type="project" value="TreeGrafter"/>
</dbReference>
<dbReference type="SUPFAM" id="SSF56801">
    <property type="entry name" value="Acetyl-CoA synthetase-like"/>
    <property type="match status" value="1"/>
</dbReference>
<evidence type="ECO:0000313" key="12">
    <source>
        <dbReference type="Proteomes" id="UP000694395"/>
    </source>
</evidence>
<keyword evidence="4" id="KW-0813">Transport</keyword>
<dbReference type="InterPro" id="IPR000873">
    <property type="entry name" value="AMP-dep_synth/lig_dom"/>
</dbReference>
<evidence type="ECO:0000256" key="2">
    <source>
        <dbReference type="ARBA" id="ARBA00022598"/>
    </source>
</evidence>
<dbReference type="GO" id="GO:0044539">
    <property type="term" value="P:long-chain fatty acid import into cell"/>
    <property type="evidence" value="ECO:0007669"/>
    <property type="project" value="TreeGrafter"/>
</dbReference>
<reference evidence="11" key="1">
    <citation type="submission" date="2020-07" db="EMBL/GenBank/DDBJ databases">
        <title>A long reads based de novo assembly of the rainbow trout Arlee double haploid line genome.</title>
        <authorList>
            <person name="Gao G."/>
            <person name="Palti Y."/>
        </authorList>
    </citation>
    <scope>NUCLEOTIDE SEQUENCE [LARGE SCALE GENOMIC DNA]</scope>
</reference>
<dbReference type="InterPro" id="IPR022272">
    <property type="entry name" value="Lipocalin_CS"/>
</dbReference>
<dbReference type="PROSITE" id="PS00213">
    <property type="entry name" value="LIPOCALIN"/>
    <property type="match status" value="1"/>
</dbReference>
<dbReference type="Gene3D" id="3.30.300.30">
    <property type="match status" value="1"/>
</dbReference>
<evidence type="ECO:0000256" key="3">
    <source>
        <dbReference type="ARBA" id="ARBA00022832"/>
    </source>
</evidence>
<proteinExistence type="inferred from homology"/>
<dbReference type="GO" id="GO:0001579">
    <property type="term" value="P:medium-chain fatty acid transport"/>
    <property type="evidence" value="ECO:0007669"/>
    <property type="project" value="TreeGrafter"/>
</dbReference>
<dbReference type="Pfam" id="PF00501">
    <property type="entry name" value="AMP-binding"/>
    <property type="match status" value="2"/>
</dbReference>
<reference evidence="11" key="3">
    <citation type="submission" date="2025-09" db="UniProtKB">
        <authorList>
            <consortium name="Ensembl"/>
        </authorList>
    </citation>
    <scope>IDENTIFICATION</scope>
</reference>
<dbReference type="AlphaFoldDB" id="A0A8K9XZK6"/>
<feature type="domain" description="AMP-dependent synthetase/ligase" evidence="9">
    <location>
        <begin position="79"/>
        <end position="196"/>
    </location>
</feature>
<name>A0A8K9XZK6_ONCMY</name>
<dbReference type="Gene3D" id="3.40.50.12780">
    <property type="entry name" value="N-terminal domain of ligase-like"/>
    <property type="match status" value="1"/>
</dbReference>
<evidence type="ECO:0000256" key="7">
    <source>
        <dbReference type="ARBA" id="ARBA00041297"/>
    </source>
</evidence>
<keyword evidence="3" id="KW-0443">Lipid metabolism</keyword>
<dbReference type="InterPro" id="IPR042099">
    <property type="entry name" value="ANL_N_sf"/>
</dbReference>
<organism evidence="11 12">
    <name type="scientific">Oncorhynchus mykiss</name>
    <name type="common">Rainbow trout</name>
    <name type="synonym">Salmo gairdneri</name>
    <dbReference type="NCBI Taxonomy" id="8022"/>
    <lineage>
        <taxon>Eukaryota</taxon>
        <taxon>Metazoa</taxon>
        <taxon>Chordata</taxon>
        <taxon>Craniata</taxon>
        <taxon>Vertebrata</taxon>
        <taxon>Euteleostomi</taxon>
        <taxon>Actinopterygii</taxon>
        <taxon>Neopterygii</taxon>
        <taxon>Teleostei</taxon>
        <taxon>Protacanthopterygii</taxon>
        <taxon>Salmoniformes</taxon>
        <taxon>Salmonidae</taxon>
        <taxon>Salmoninae</taxon>
        <taxon>Oncorhynchus</taxon>
    </lineage>
</organism>
<evidence type="ECO:0000256" key="4">
    <source>
        <dbReference type="ARBA" id="ARBA00023055"/>
    </source>
</evidence>
<dbReference type="Pfam" id="PF13193">
    <property type="entry name" value="AMP-binding_C"/>
    <property type="match status" value="1"/>
</dbReference>